<dbReference type="Pfam" id="PF01368">
    <property type="entry name" value="DHH"/>
    <property type="match status" value="1"/>
</dbReference>
<dbReference type="OrthoDB" id="9809852at2"/>
<keyword evidence="4" id="KW-0378">Hydrolase</keyword>
<name>A0A1J0KRK9_9GAMM</name>
<comment type="similarity">
    <text evidence="1">Belongs to the RecJ family.</text>
</comment>
<evidence type="ECO:0000259" key="6">
    <source>
        <dbReference type="Pfam" id="PF01368"/>
    </source>
</evidence>
<evidence type="ECO:0000256" key="1">
    <source>
        <dbReference type="ARBA" id="ARBA00005915"/>
    </source>
</evidence>
<dbReference type="InterPro" id="IPR041122">
    <property type="entry name" value="RecJ_OB"/>
</dbReference>
<evidence type="ECO:0000313" key="10">
    <source>
        <dbReference type="Proteomes" id="UP000182521"/>
    </source>
</evidence>
<evidence type="ECO:0000256" key="5">
    <source>
        <dbReference type="ARBA" id="ARBA00022839"/>
    </source>
</evidence>
<keyword evidence="3" id="KW-0540">Nuclease</keyword>
<dbReference type="AlphaFoldDB" id="A0A1J0KRK9"/>
<dbReference type="GO" id="GO:0006281">
    <property type="term" value="P:DNA repair"/>
    <property type="evidence" value="ECO:0007669"/>
    <property type="project" value="InterPro"/>
</dbReference>
<dbReference type="RefSeq" id="WP_071663921.1">
    <property type="nucleotide sequence ID" value="NZ_CP009654.1"/>
</dbReference>
<dbReference type="Gene3D" id="3.10.310.30">
    <property type="match status" value="1"/>
</dbReference>
<evidence type="ECO:0000259" key="8">
    <source>
        <dbReference type="Pfam" id="PF17768"/>
    </source>
</evidence>
<dbReference type="Pfam" id="PF02272">
    <property type="entry name" value="DHHA1"/>
    <property type="match status" value="1"/>
</dbReference>
<dbReference type="STRING" id="1542390.KX01_993"/>
<dbReference type="InterPro" id="IPR051673">
    <property type="entry name" value="SSDNA_exonuclease_RecJ"/>
</dbReference>
<dbReference type="GO" id="GO:0008409">
    <property type="term" value="F:5'-3' exonuclease activity"/>
    <property type="evidence" value="ECO:0007669"/>
    <property type="project" value="InterPro"/>
</dbReference>
<keyword evidence="10" id="KW-1185">Reference proteome</keyword>
<dbReference type="NCBIfam" id="TIGR00644">
    <property type="entry name" value="recJ"/>
    <property type="match status" value="1"/>
</dbReference>
<sequence length="582" mass="65840">MLISQKLLNEEVYKYLLSKQLPEFTAKLISTRINNIETLEKSLDFSIKNISSPFLFKNIDKAVDRLYQAIVNNEVIGLETDHDCDGQTSQAIFYEALTNIFGYNPQKIRSYIGHRMKEGYGLSESVMNRILTDDIRPSLIITADNGSTDEPRIKVLKQNGIDTIVTDHHAIPPEGVPESAVAVLNPTQEGCEFPDKSIAGCYVAWLFMAALRRKAIEENREMSKTYSLTELLDFVAIGTVADCVSMANSFNNRIVTKLGIEQLKNNKRKCWDVFEREKFSSQYIGFTVAPILNSDGRVADALGSVNFLLSDCEEDIEQKFESLKIQNDERKQIQKQISAEALNKAKELNESKNSLCILLDDGHAGVHGISASRLKDTFGKPIIIFSQTQMDENLISGSARSIDEVHIKKVLDSINELENDLIIKYGGHSGAAGLTIRKESFSKFYDLFEQEVSRLVEGSKIELGPRIYYDFELAENEFDFETLDIIDSLEPFGREFEKPIFCNDFTIENLRFVGKDQSHAQLVLRIKNKSIKAIWFNATDNISTEDFSIGDNVKACYELQKEEFLGNVNLSLNIKIMQNEKL</sequence>
<dbReference type="SUPFAM" id="SSF64182">
    <property type="entry name" value="DHH phosphoesterases"/>
    <property type="match status" value="1"/>
</dbReference>
<evidence type="ECO:0000256" key="3">
    <source>
        <dbReference type="ARBA" id="ARBA00022722"/>
    </source>
</evidence>
<dbReference type="GO" id="GO:0006310">
    <property type="term" value="P:DNA recombination"/>
    <property type="evidence" value="ECO:0007669"/>
    <property type="project" value="InterPro"/>
</dbReference>
<feature type="domain" description="DDH" evidence="6">
    <location>
        <begin position="81"/>
        <end position="239"/>
    </location>
</feature>
<dbReference type="InterPro" id="IPR001667">
    <property type="entry name" value="DDH_dom"/>
</dbReference>
<dbReference type="InterPro" id="IPR038763">
    <property type="entry name" value="DHH_sf"/>
</dbReference>
<protein>
    <recommendedName>
        <fullName evidence="2">Single-stranded-DNA-specific exonuclease RecJ</fullName>
    </recommendedName>
</protein>
<feature type="domain" description="RecJ OB" evidence="8">
    <location>
        <begin position="469"/>
        <end position="575"/>
    </location>
</feature>
<dbReference type="Gene3D" id="3.90.1640.30">
    <property type="match status" value="1"/>
</dbReference>
<dbReference type="PANTHER" id="PTHR30255:SF2">
    <property type="entry name" value="SINGLE-STRANDED-DNA-SPECIFIC EXONUCLEASE RECJ"/>
    <property type="match status" value="1"/>
</dbReference>
<dbReference type="EMBL" id="CP009654">
    <property type="protein sequence ID" value="APC96339.1"/>
    <property type="molecule type" value="Genomic_DNA"/>
</dbReference>
<reference evidence="10" key="1">
    <citation type="submission" date="2014-10" db="EMBL/GenBank/DDBJ databases">
        <authorList>
            <person name="Kuske C.R."/>
            <person name="Challacombe J.F."/>
            <person name="Daligault H.E."/>
            <person name="Davenport K.W."/>
            <person name="Johnson S.L."/>
            <person name="Siddaramappa S."/>
            <person name="Petersen J.M."/>
        </authorList>
    </citation>
    <scope>NUCLEOTIDE SEQUENCE [LARGE SCALE GENOMIC DNA]</scope>
    <source>
        <strain evidence="10">CA97-1460</strain>
    </source>
</reference>
<proteinExistence type="inferred from homology"/>
<dbReference type="Proteomes" id="UP000182521">
    <property type="component" value="Chromosome"/>
</dbReference>
<gene>
    <name evidence="9" type="primary">recJ</name>
    <name evidence="9" type="ORF">KX01_993</name>
</gene>
<evidence type="ECO:0000313" key="9">
    <source>
        <dbReference type="EMBL" id="APC96339.1"/>
    </source>
</evidence>
<dbReference type="InterPro" id="IPR004610">
    <property type="entry name" value="RecJ"/>
</dbReference>
<evidence type="ECO:0000259" key="7">
    <source>
        <dbReference type="Pfam" id="PF02272"/>
    </source>
</evidence>
<dbReference type="KEGG" id="frc:KX01_993"/>
<keyword evidence="5 9" id="KW-0269">Exonuclease</keyword>
<accession>A0A1J0KRK9</accession>
<dbReference type="InterPro" id="IPR003156">
    <property type="entry name" value="DHHA1_dom"/>
</dbReference>
<dbReference type="PANTHER" id="PTHR30255">
    <property type="entry name" value="SINGLE-STRANDED-DNA-SPECIFIC EXONUCLEASE RECJ"/>
    <property type="match status" value="1"/>
</dbReference>
<evidence type="ECO:0000256" key="2">
    <source>
        <dbReference type="ARBA" id="ARBA00019841"/>
    </source>
</evidence>
<feature type="domain" description="DHHA1" evidence="7">
    <location>
        <begin position="360"/>
        <end position="453"/>
    </location>
</feature>
<evidence type="ECO:0000256" key="4">
    <source>
        <dbReference type="ARBA" id="ARBA00022801"/>
    </source>
</evidence>
<dbReference type="GO" id="GO:0003676">
    <property type="term" value="F:nucleic acid binding"/>
    <property type="evidence" value="ECO:0007669"/>
    <property type="project" value="InterPro"/>
</dbReference>
<organism evidence="9 10">
    <name type="scientific">Francisella frigiditurris</name>
    <dbReference type="NCBI Taxonomy" id="1542390"/>
    <lineage>
        <taxon>Bacteria</taxon>
        <taxon>Pseudomonadati</taxon>
        <taxon>Pseudomonadota</taxon>
        <taxon>Gammaproteobacteria</taxon>
        <taxon>Thiotrichales</taxon>
        <taxon>Francisellaceae</taxon>
        <taxon>Francisella</taxon>
    </lineage>
</organism>
<dbReference type="Pfam" id="PF17768">
    <property type="entry name" value="RecJ_OB"/>
    <property type="match status" value="1"/>
</dbReference>